<dbReference type="PANTHER" id="PTHR36206:SF12">
    <property type="entry name" value="ASPERCRYPTIN BIOSYNTHESIS CLUSTER-SPECIFIC TRANSCRIPTION REGULATOR ATNN-RELATED"/>
    <property type="match status" value="1"/>
</dbReference>
<dbReference type="Gene3D" id="4.10.240.10">
    <property type="entry name" value="Zn(2)-C6 fungal-type DNA-binding domain"/>
    <property type="match status" value="1"/>
</dbReference>
<dbReference type="InterPro" id="IPR001138">
    <property type="entry name" value="Zn2Cys6_DnaBD"/>
</dbReference>
<dbReference type="AlphaFoldDB" id="A0A1V6NWF6"/>
<dbReference type="GO" id="GO:0000981">
    <property type="term" value="F:DNA-binding transcription factor activity, RNA polymerase II-specific"/>
    <property type="evidence" value="ECO:0007669"/>
    <property type="project" value="InterPro"/>
</dbReference>
<keyword evidence="2" id="KW-0862">Zinc</keyword>
<dbReference type="EMBL" id="MDYM01000002">
    <property type="protein sequence ID" value="OQD69078.1"/>
    <property type="molecule type" value="Genomic_DNA"/>
</dbReference>
<dbReference type="PROSITE" id="PS50048">
    <property type="entry name" value="ZN2_CY6_FUNGAL_2"/>
    <property type="match status" value="1"/>
</dbReference>
<evidence type="ECO:0000313" key="9">
    <source>
        <dbReference type="Proteomes" id="UP000191408"/>
    </source>
</evidence>
<dbReference type="Pfam" id="PF11951">
    <property type="entry name" value="Fungal_trans_2"/>
    <property type="match status" value="1"/>
</dbReference>
<evidence type="ECO:0000256" key="5">
    <source>
        <dbReference type="ARBA" id="ARBA00023163"/>
    </source>
</evidence>
<dbReference type="Pfam" id="PF00172">
    <property type="entry name" value="Zn_clus"/>
    <property type="match status" value="1"/>
</dbReference>
<keyword evidence="1" id="KW-0479">Metal-binding</keyword>
<proteinExistence type="predicted"/>
<dbReference type="OrthoDB" id="2593732at2759"/>
<keyword evidence="4" id="KW-0238">DNA-binding</keyword>
<evidence type="ECO:0000256" key="1">
    <source>
        <dbReference type="ARBA" id="ARBA00022723"/>
    </source>
</evidence>
<keyword evidence="6" id="KW-0539">Nucleus</keyword>
<dbReference type="STRING" id="60169.A0A1V6NWF6"/>
<dbReference type="Proteomes" id="UP000191408">
    <property type="component" value="Unassembled WGS sequence"/>
</dbReference>
<dbReference type="CDD" id="cd00067">
    <property type="entry name" value="GAL4"/>
    <property type="match status" value="1"/>
</dbReference>
<gene>
    <name evidence="8" type="ORF">PENPOL_c002G06741</name>
</gene>
<evidence type="ECO:0000256" key="2">
    <source>
        <dbReference type="ARBA" id="ARBA00022833"/>
    </source>
</evidence>
<dbReference type="Gene3D" id="3.30.9.10">
    <property type="entry name" value="D-Amino Acid Oxidase, subunit A, domain 2"/>
    <property type="match status" value="1"/>
</dbReference>
<evidence type="ECO:0000256" key="4">
    <source>
        <dbReference type="ARBA" id="ARBA00023125"/>
    </source>
</evidence>
<sequence length="571" mass="65660">MKTSTTITRRKARTGCLTCKSRHVKCDEQKPACLSCVSTKRICEGYLVVPQSISSENELSDTERRAFAFFRSRTVHRVFGQQDAGDWISVFLYFGHNEVSVKHAITALASLHESFEPNNTSTWIRKSPKHASKTAEILALKHYTEAIKSLRSESLNMSSKPDLTMILCIIFICFEQFRSGDAACIVHLTAGLKLLYWWRSYTNNYTKLKEYSRPTLELMNEKITPVLQRLRVQFSLCMDSRHALNNIGIQLCLPAPTMPSSYASLDVARRYFDRGMNYVFSTLEERQITNCQQPNMSPMTILRRWKDALDASDFATEPPELRGCIRKLLELYYHVSVIIAETYDKEEELIFDDYLETFQFIVNLTEEILEIWQVASQQFSLLFSFDLGITPPMFLVASRCRDSRIRWKAVNLMFQSTLYHGVWRDQYSGLCAQRIVELEEKGLERIGESVYVPEHRRIRKISADIQEEKGHITDVSVPQTDLPITFEAEKTCQGFLVELFPEWSNRKFSNTSVYWGCDSPMGDFPIDYYPQSEGLFLATGDSSHALKVFSIVGEKVVDSIEGNLESELQEL</sequence>
<dbReference type="PANTHER" id="PTHR36206">
    <property type="entry name" value="ASPERCRYPTIN BIOSYNTHESIS CLUSTER-SPECIFIC TRANSCRIPTION REGULATOR ATNN-RELATED"/>
    <property type="match status" value="1"/>
</dbReference>
<comment type="caution">
    <text evidence="8">The sequence shown here is derived from an EMBL/GenBank/DDBJ whole genome shotgun (WGS) entry which is preliminary data.</text>
</comment>
<dbReference type="InterPro" id="IPR052360">
    <property type="entry name" value="Transcr_Regulatory_Proteins"/>
</dbReference>
<keyword evidence="9" id="KW-1185">Reference proteome</keyword>
<dbReference type="PROSITE" id="PS00463">
    <property type="entry name" value="ZN2_CY6_FUNGAL_1"/>
    <property type="match status" value="1"/>
</dbReference>
<name>A0A1V6NWF6_PENPO</name>
<evidence type="ECO:0000256" key="3">
    <source>
        <dbReference type="ARBA" id="ARBA00023015"/>
    </source>
</evidence>
<dbReference type="InterPro" id="IPR036864">
    <property type="entry name" value="Zn2-C6_fun-type_DNA-bd_sf"/>
</dbReference>
<dbReference type="Gene3D" id="3.50.50.60">
    <property type="entry name" value="FAD/NAD(P)-binding domain"/>
    <property type="match status" value="1"/>
</dbReference>
<dbReference type="SMART" id="SM00066">
    <property type="entry name" value="GAL4"/>
    <property type="match status" value="1"/>
</dbReference>
<keyword evidence="5" id="KW-0804">Transcription</keyword>
<keyword evidence="3" id="KW-0805">Transcription regulation</keyword>
<reference evidence="9" key="1">
    <citation type="journal article" date="2017" name="Nat. Microbiol.">
        <title>Global analysis of biosynthetic gene clusters reveals vast potential of secondary metabolite production in Penicillium species.</title>
        <authorList>
            <person name="Nielsen J.C."/>
            <person name="Grijseels S."/>
            <person name="Prigent S."/>
            <person name="Ji B."/>
            <person name="Dainat J."/>
            <person name="Nielsen K.F."/>
            <person name="Frisvad J.C."/>
            <person name="Workman M."/>
            <person name="Nielsen J."/>
        </authorList>
    </citation>
    <scope>NUCLEOTIDE SEQUENCE [LARGE SCALE GENOMIC DNA]</scope>
    <source>
        <strain evidence="9">IBT 4502</strain>
    </source>
</reference>
<dbReference type="GO" id="GO:0008270">
    <property type="term" value="F:zinc ion binding"/>
    <property type="evidence" value="ECO:0007669"/>
    <property type="project" value="InterPro"/>
</dbReference>
<evidence type="ECO:0000256" key="6">
    <source>
        <dbReference type="ARBA" id="ARBA00023242"/>
    </source>
</evidence>
<evidence type="ECO:0000313" key="8">
    <source>
        <dbReference type="EMBL" id="OQD69078.1"/>
    </source>
</evidence>
<protein>
    <recommendedName>
        <fullName evidence="7">Zn(2)-C6 fungal-type domain-containing protein</fullName>
    </recommendedName>
</protein>
<evidence type="ECO:0000259" key="7">
    <source>
        <dbReference type="PROSITE" id="PS50048"/>
    </source>
</evidence>
<feature type="domain" description="Zn(2)-C6 fungal-type" evidence="7">
    <location>
        <begin position="15"/>
        <end position="43"/>
    </location>
</feature>
<dbReference type="InterPro" id="IPR021858">
    <property type="entry name" value="Fun_TF"/>
</dbReference>
<dbReference type="GO" id="GO:0003677">
    <property type="term" value="F:DNA binding"/>
    <property type="evidence" value="ECO:0007669"/>
    <property type="project" value="UniProtKB-KW"/>
</dbReference>
<organism evidence="8 9">
    <name type="scientific">Penicillium polonicum</name>
    <dbReference type="NCBI Taxonomy" id="60169"/>
    <lineage>
        <taxon>Eukaryota</taxon>
        <taxon>Fungi</taxon>
        <taxon>Dikarya</taxon>
        <taxon>Ascomycota</taxon>
        <taxon>Pezizomycotina</taxon>
        <taxon>Eurotiomycetes</taxon>
        <taxon>Eurotiomycetidae</taxon>
        <taxon>Eurotiales</taxon>
        <taxon>Aspergillaceae</taxon>
        <taxon>Penicillium</taxon>
    </lineage>
</organism>
<dbReference type="InterPro" id="IPR036188">
    <property type="entry name" value="FAD/NAD-bd_sf"/>
</dbReference>
<dbReference type="SUPFAM" id="SSF57701">
    <property type="entry name" value="Zn2/Cys6 DNA-binding domain"/>
    <property type="match status" value="1"/>
</dbReference>
<accession>A0A1V6NWF6</accession>